<evidence type="ECO:0000256" key="2">
    <source>
        <dbReference type="ARBA" id="ARBA00008149"/>
    </source>
</evidence>
<evidence type="ECO:0000256" key="11">
    <source>
        <dbReference type="ARBA" id="ARBA00023136"/>
    </source>
</evidence>
<evidence type="ECO:0000256" key="1">
    <source>
        <dbReference type="ARBA" id="ARBA00004377"/>
    </source>
</evidence>
<proteinExistence type="inferred from homology"/>
<evidence type="ECO:0000256" key="9">
    <source>
        <dbReference type="ARBA" id="ARBA00022840"/>
    </source>
</evidence>
<dbReference type="InterPro" id="IPR044857">
    <property type="entry name" value="T7SS_EccB_R1"/>
</dbReference>
<dbReference type="InterPro" id="IPR042485">
    <property type="entry name" value="T7SS_EccB_R3"/>
</dbReference>
<evidence type="ECO:0000256" key="10">
    <source>
        <dbReference type="ARBA" id="ARBA00022989"/>
    </source>
</evidence>
<keyword evidence="15" id="KW-1185">Reference proteome</keyword>
<dbReference type="NCBIfam" id="TIGR03919">
    <property type="entry name" value="T7SS_EccB"/>
    <property type="match status" value="1"/>
</dbReference>
<reference evidence="14" key="1">
    <citation type="submission" date="2020-07" db="EMBL/GenBank/DDBJ databases">
        <authorList>
            <person name="Pettersson B.M.F."/>
            <person name="Behra P.R.K."/>
            <person name="Ramesh M."/>
            <person name="Das S."/>
            <person name="Dasgupta S."/>
            <person name="Kirsebom L.A."/>
        </authorList>
    </citation>
    <scope>NUCLEOTIDE SEQUENCE</scope>
    <source>
        <strain evidence="14">DSM 44615</strain>
    </source>
</reference>
<dbReference type="EMBL" id="JACKSJ010000186">
    <property type="protein sequence ID" value="MCV7172541.1"/>
    <property type="molecule type" value="Genomic_DNA"/>
</dbReference>
<feature type="region of interest" description="Disordered" evidence="12">
    <location>
        <begin position="1"/>
        <end position="34"/>
    </location>
</feature>
<keyword evidence="9" id="KW-0067">ATP-binding</keyword>
<name>A0A9X2YSD1_9MYCO</name>
<gene>
    <name evidence="14" type="primary">eccB</name>
    <name evidence="14" type="ORF">H7I41_21725</name>
</gene>
<evidence type="ECO:0000313" key="14">
    <source>
        <dbReference type="EMBL" id="MCV7172541.1"/>
    </source>
</evidence>
<keyword evidence="6 13" id="KW-0812">Transmembrane</keyword>
<dbReference type="PANTHER" id="PTHR40765:SF2">
    <property type="entry name" value="ESX-2 SECRETION SYSTEM ATPASE ECCB2"/>
    <property type="match status" value="1"/>
</dbReference>
<keyword evidence="4" id="KW-1003">Cell membrane</keyword>
<evidence type="ECO:0000313" key="15">
    <source>
        <dbReference type="Proteomes" id="UP001140293"/>
    </source>
</evidence>
<dbReference type="InterPro" id="IPR007795">
    <property type="entry name" value="T7SS_EccB"/>
</dbReference>
<keyword evidence="8" id="KW-0378">Hydrolase</keyword>
<keyword evidence="5" id="KW-0997">Cell inner membrane</keyword>
<dbReference type="Pfam" id="PF05108">
    <property type="entry name" value="T7SS_ESX1_EccB"/>
    <property type="match status" value="1"/>
</dbReference>
<dbReference type="GO" id="GO:0016787">
    <property type="term" value="F:hydrolase activity"/>
    <property type="evidence" value="ECO:0007669"/>
    <property type="project" value="UniProtKB-KW"/>
</dbReference>
<organism evidence="14 15">
    <name type="scientific">[Mycobacterium] manitobense</name>
    <dbReference type="NCBI Taxonomy" id="190147"/>
    <lineage>
        <taxon>Bacteria</taxon>
        <taxon>Bacillati</taxon>
        <taxon>Actinomycetota</taxon>
        <taxon>Actinomycetes</taxon>
        <taxon>Mycobacteriales</taxon>
        <taxon>Mycobacteriaceae</taxon>
        <taxon>Mycolicibacterium</taxon>
    </lineage>
</organism>
<protein>
    <submittedName>
        <fullName evidence="14">Type VII secretion protein EccB</fullName>
    </submittedName>
</protein>
<evidence type="ECO:0000256" key="5">
    <source>
        <dbReference type="ARBA" id="ARBA00022519"/>
    </source>
</evidence>
<comment type="subcellular location">
    <subcellularLocation>
        <location evidence="1">Cell inner membrane</location>
        <topology evidence="1">Single-pass membrane protein</topology>
    </subcellularLocation>
</comment>
<keyword evidence="11 13" id="KW-0472">Membrane</keyword>
<dbReference type="GO" id="GO:0005886">
    <property type="term" value="C:plasma membrane"/>
    <property type="evidence" value="ECO:0007669"/>
    <property type="project" value="UniProtKB-SubCell"/>
</dbReference>
<dbReference type="GO" id="GO:0005576">
    <property type="term" value="C:extracellular region"/>
    <property type="evidence" value="ECO:0007669"/>
    <property type="project" value="TreeGrafter"/>
</dbReference>
<feature type="transmembrane region" description="Helical" evidence="13">
    <location>
        <begin position="79"/>
        <end position="100"/>
    </location>
</feature>
<reference evidence="14" key="2">
    <citation type="journal article" date="2022" name="BMC Genomics">
        <title>Comparative genome analysis of mycobacteria focusing on tRNA and non-coding RNA.</title>
        <authorList>
            <person name="Behra P.R.K."/>
            <person name="Pettersson B.M.F."/>
            <person name="Ramesh M."/>
            <person name="Das S."/>
            <person name="Dasgupta S."/>
            <person name="Kirsebom L.A."/>
        </authorList>
    </citation>
    <scope>NUCLEOTIDE SEQUENCE</scope>
    <source>
        <strain evidence="14">DSM 44615</strain>
    </source>
</reference>
<accession>A0A9X2YSD1</accession>
<dbReference type="AlphaFoldDB" id="A0A9X2YSD1"/>
<comment type="similarity">
    <text evidence="2">Belongs to the EccB family.</text>
</comment>
<dbReference type="Gene3D" id="2.40.50.910">
    <property type="entry name" value="Type VII secretion system EccB, repeat 3 domain"/>
    <property type="match status" value="1"/>
</dbReference>
<evidence type="ECO:0000256" key="6">
    <source>
        <dbReference type="ARBA" id="ARBA00022692"/>
    </source>
</evidence>
<comment type="caution">
    <text evidence="14">The sequence shown here is derived from an EMBL/GenBank/DDBJ whole genome shotgun (WGS) entry which is preliminary data.</text>
</comment>
<dbReference type="Proteomes" id="UP001140293">
    <property type="component" value="Unassembled WGS sequence"/>
</dbReference>
<evidence type="ECO:0000256" key="3">
    <source>
        <dbReference type="ARBA" id="ARBA00022448"/>
    </source>
</evidence>
<sequence length="526" mass="54448">MTSPNSRGASRLPSDPEDRRSFTSRTPANENPDRVEYRRGFVTRHQVSGWRFVMRRIASGVALHDTRMLVDPLRTQSRAVITGALIVVTGLIGCFLFSFIRPSGSAGTDSILADRSTAALYVKVGEQLHPVLNLTSARLIAGRADNPTTVKTSEIDQFPRGNLIGIPGAPERMVQSTDADADWTVCDAVAGPDTGVTVIAGATGSGGERAATLAADQAVLVQDTEGTNAGTWLLWDGRRSPVDLANRAVTDALGFGGDIPSPRPIAAGLFNAIPEAPALAAPPIAGAGAPPQFPLSAQVPVGAVVAAFEADNSIRYYAVLSDGLQPVSPVLAGILRNTNSYGLAQAPRLGADEVARMPVARGIDTAAYPDSTVDLVDTSADPVTCARWTKPEGAAESSLALLSGATLPLPESQRTLTLVGAGSGTTANRVAIAPGSGYFVQTVGQAPGSPTAGSLFWISDTGVRYGIDTGADDDAVAALGLSSPPLPVPWSVLAQFAAGPTLSRSDALLAHDTLLPDPSPARLENR</sequence>
<keyword evidence="10 13" id="KW-1133">Transmembrane helix</keyword>
<dbReference type="PANTHER" id="PTHR40765">
    <property type="entry name" value="ESX-2 SECRETION SYSTEM ATPASE ECCB2"/>
    <property type="match status" value="1"/>
</dbReference>
<keyword evidence="3" id="KW-0813">Transport</keyword>
<evidence type="ECO:0000256" key="4">
    <source>
        <dbReference type="ARBA" id="ARBA00022475"/>
    </source>
</evidence>
<dbReference type="RefSeq" id="WP_264014715.1">
    <property type="nucleotide sequence ID" value="NZ_JACKSJ010000186.1"/>
</dbReference>
<evidence type="ECO:0000256" key="8">
    <source>
        <dbReference type="ARBA" id="ARBA00022801"/>
    </source>
</evidence>
<evidence type="ECO:0000256" key="12">
    <source>
        <dbReference type="SAM" id="MobiDB-lite"/>
    </source>
</evidence>
<evidence type="ECO:0000256" key="7">
    <source>
        <dbReference type="ARBA" id="ARBA00022741"/>
    </source>
</evidence>
<keyword evidence="7" id="KW-0547">Nucleotide-binding</keyword>
<dbReference type="GO" id="GO:0005524">
    <property type="term" value="F:ATP binding"/>
    <property type="evidence" value="ECO:0007669"/>
    <property type="project" value="UniProtKB-KW"/>
</dbReference>
<dbReference type="FunFam" id="3.30.2390.20:FF:000001">
    <property type="entry name" value="ESX-1 secretion system ATPase EccB1"/>
    <property type="match status" value="1"/>
</dbReference>
<dbReference type="Gene3D" id="3.30.2390.20">
    <property type="entry name" value="Type VII secretion system EccB, repeat 1 domain"/>
    <property type="match status" value="1"/>
</dbReference>
<evidence type="ECO:0000256" key="13">
    <source>
        <dbReference type="SAM" id="Phobius"/>
    </source>
</evidence>